<comment type="subcellular location">
    <subcellularLocation>
        <location evidence="2">Membrane</location>
    </subcellularLocation>
</comment>
<dbReference type="CDD" id="cd00082">
    <property type="entry name" value="HisKA"/>
    <property type="match status" value="2"/>
</dbReference>
<dbReference type="InterPro" id="IPR003594">
    <property type="entry name" value="HATPase_dom"/>
</dbReference>
<evidence type="ECO:0000259" key="12">
    <source>
        <dbReference type="PROSITE" id="PS50885"/>
    </source>
</evidence>
<dbReference type="InterPro" id="IPR005467">
    <property type="entry name" value="His_kinase_dom"/>
</dbReference>
<dbReference type="CDD" id="cd16922">
    <property type="entry name" value="HATPase_EvgS-ArcB-TorS-like"/>
    <property type="match status" value="1"/>
</dbReference>
<evidence type="ECO:0000313" key="13">
    <source>
        <dbReference type="EMBL" id="MBC2603000.1"/>
    </source>
</evidence>
<dbReference type="PROSITE" id="PS50109">
    <property type="entry name" value="HIS_KIN"/>
    <property type="match status" value="2"/>
</dbReference>
<dbReference type="SUPFAM" id="SSF52172">
    <property type="entry name" value="CheY-like"/>
    <property type="match status" value="1"/>
</dbReference>
<feature type="domain" description="Histidine kinase" evidence="10">
    <location>
        <begin position="841"/>
        <end position="1057"/>
    </location>
</feature>
<dbReference type="SUPFAM" id="SSF158472">
    <property type="entry name" value="HAMP domain-like"/>
    <property type="match status" value="1"/>
</dbReference>
<evidence type="ECO:0000256" key="1">
    <source>
        <dbReference type="ARBA" id="ARBA00000085"/>
    </source>
</evidence>
<dbReference type="PROSITE" id="PS50110">
    <property type="entry name" value="RESPONSE_REGULATORY"/>
    <property type="match status" value="1"/>
</dbReference>
<evidence type="ECO:0000259" key="11">
    <source>
        <dbReference type="PROSITE" id="PS50110"/>
    </source>
</evidence>
<dbReference type="SMART" id="SM00304">
    <property type="entry name" value="HAMP"/>
    <property type="match status" value="1"/>
</dbReference>
<dbReference type="PROSITE" id="PS50885">
    <property type="entry name" value="HAMP"/>
    <property type="match status" value="1"/>
</dbReference>
<dbReference type="GO" id="GO:0000155">
    <property type="term" value="F:phosphorelay sensor kinase activity"/>
    <property type="evidence" value="ECO:0007669"/>
    <property type="project" value="InterPro"/>
</dbReference>
<dbReference type="InterPro" id="IPR003661">
    <property type="entry name" value="HisK_dim/P_dom"/>
</dbReference>
<sequence>MKLRTKLLGFLVPLVAVPLLFLGWIGFKQLSAEAEETILREMNTLQSQLARGADTRLQTAQSNAKLFSESGLLKDFIFASEADRYRFVLLPLLELFSGYNRAYPDYYRIQVASPTGEELAAFDPLASSSYSEQEMIDPSFFERISASSQPIHAEYRFDPGIDRWSLFVSQQLKFLDPTFEDSTIATPSLRGYLILTVGLDDLREQIQRIHPGQTGQNFLTTPEGEILFPKVTQIRQKKLTEEITSEIQTMAVSGADFEVKLGDTAFIADAKEIEGGPLLVSILPREELTRAGRELGLAVIVICVIAIIGTVVCLFLVLKFAVTSPLQVLGDGAKQIESGNLDVEIEIKGNSELTALAHQFNAMARGIKENKRLRDAAQAEALSNKELAITSLEKADRLKDEFLANTSHELRTPLHGMIGVAESLLSGSAGSLSDRATSNLELIVAGGRRLANLVNDILDFSKLQNDDLRLNLKAVDVRSVCSLVMTTLQPTLKNRDIELRSNIAEDLPLVTADENRLQQIFYNIIGNALKFTEQGHVEISAVLKGKNVEVAISDTGIGIPEDQREVIFNSFQQLDSAADRTQGGTGLGLTITRKLIESHGGDIRVESTVGEGSVFSFSLPIASHQIKPELSEDPLQSGVAKIPAPEPLPVTIDPVSSDPLDLLNGKGRTILVVDDEPMNLKVVENHLSLCKFSIHLASSGSEALEWLETPGNQPDLVLLDVMMPRMNGFKVCEIIRKTHPPTDLPIIFLTARSAPEDIAEGMAVGGNDYIPKPFAQKEFFARIQLHMELAESSRTLRDWTLTLEERVLARTKELERANQRLEKQNEILVENENLRRDMERITQHDLRSPIAGIISLAEIILEEHEDNTTAEELKSIIDSGYDVLNMITQTQDMHKLEDGSYNLQIKEFNLVEALFRIGRDTTDLQQKKESKLVIRLDDRNASASDSWTVRADKSLIYLALSNLINNALEATPRQEKVEISLSRIGSVTKIDIHNQGAIPEEVRNRFFDKYATAGKTKGNGIGTYSAQLIIRHHGGTLSFTTDDSTGTTLSITLPDPQG</sequence>
<accession>A0A7X1B1Z4</accession>
<keyword evidence="8" id="KW-0175">Coiled coil</keyword>
<evidence type="ECO:0000256" key="6">
    <source>
        <dbReference type="ARBA" id="ARBA00022777"/>
    </source>
</evidence>
<protein>
    <recommendedName>
        <fullName evidence="3">histidine kinase</fullName>
        <ecNumber evidence="3">2.7.13.3</ecNumber>
    </recommendedName>
</protein>
<dbReference type="Gene3D" id="3.30.450.20">
    <property type="entry name" value="PAS domain"/>
    <property type="match status" value="1"/>
</dbReference>
<keyword evidence="6" id="KW-0418">Kinase</keyword>
<dbReference type="SUPFAM" id="SSF55874">
    <property type="entry name" value="ATPase domain of HSP90 chaperone/DNA topoisomerase II/histidine kinase"/>
    <property type="match status" value="2"/>
</dbReference>
<dbReference type="Pfam" id="PF00072">
    <property type="entry name" value="Response_reg"/>
    <property type="match status" value="1"/>
</dbReference>
<evidence type="ECO:0000256" key="8">
    <source>
        <dbReference type="SAM" id="Coils"/>
    </source>
</evidence>
<dbReference type="Gene3D" id="1.10.8.500">
    <property type="entry name" value="HAMP domain in histidine kinase"/>
    <property type="match status" value="1"/>
</dbReference>
<gene>
    <name evidence="13" type="ORF">H5P30_14555</name>
</gene>
<feature type="modified residue" description="4-aspartylphosphate" evidence="7">
    <location>
        <position position="720"/>
    </location>
</feature>
<dbReference type="Pfam" id="PF00672">
    <property type="entry name" value="HAMP"/>
    <property type="match status" value="1"/>
</dbReference>
<dbReference type="InterPro" id="IPR011006">
    <property type="entry name" value="CheY-like_superfamily"/>
</dbReference>
<organism evidence="13 14">
    <name type="scientific">Puniceicoccus vermicola</name>
    <dbReference type="NCBI Taxonomy" id="388746"/>
    <lineage>
        <taxon>Bacteria</taxon>
        <taxon>Pseudomonadati</taxon>
        <taxon>Verrucomicrobiota</taxon>
        <taxon>Opitutia</taxon>
        <taxon>Puniceicoccales</taxon>
        <taxon>Puniceicoccaceae</taxon>
        <taxon>Puniceicoccus</taxon>
    </lineage>
</organism>
<name>A0A7X1B1Z4_9BACT</name>
<dbReference type="InterPro" id="IPR004358">
    <property type="entry name" value="Sig_transdc_His_kin-like_C"/>
</dbReference>
<keyword evidence="4 7" id="KW-0597">Phosphoprotein</keyword>
<dbReference type="GO" id="GO:0005886">
    <property type="term" value="C:plasma membrane"/>
    <property type="evidence" value="ECO:0007669"/>
    <property type="project" value="TreeGrafter"/>
</dbReference>
<dbReference type="InterPro" id="IPR001789">
    <property type="entry name" value="Sig_transdc_resp-reg_receiver"/>
</dbReference>
<feature type="transmembrane region" description="Helical" evidence="9">
    <location>
        <begin position="295"/>
        <end position="318"/>
    </location>
</feature>
<evidence type="ECO:0000256" key="2">
    <source>
        <dbReference type="ARBA" id="ARBA00004370"/>
    </source>
</evidence>
<dbReference type="InterPro" id="IPR036097">
    <property type="entry name" value="HisK_dim/P_sf"/>
</dbReference>
<dbReference type="SMART" id="SM00448">
    <property type="entry name" value="REC"/>
    <property type="match status" value="1"/>
</dbReference>
<dbReference type="Pfam" id="PF00512">
    <property type="entry name" value="HisKA"/>
    <property type="match status" value="2"/>
</dbReference>
<comment type="caution">
    <text evidence="13">The sequence shown here is derived from an EMBL/GenBank/DDBJ whole genome shotgun (WGS) entry which is preliminary data.</text>
</comment>
<dbReference type="PRINTS" id="PR00344">
    <property type="entry name" value="BCTRLSENSOR"/>
</dbReference>
<keyword evidence="5" id="KW-0808">Transferase</keyword>
<comment type="catalytic activity">
    <reaction evidence="1">
        <text>ATP + protein L-histidine = ADP + protein N-phospho-L-histidine.</text>
        <dbReference type="EC" id="2.7.13.3"/>
    </reaction>
</comment>
<evidence type="ECO:0000313" key="14">
    <source>
        <dbReference type="Proteomes" id="UP000525652"/>
    </source>
</evidence>
<reference evidence="13 14" key="1">
    <citation type="submission" date="2020-07" db="EMBL/GenBank/DDBJ databases">
        <authorList>
            <person name="Feng X."/>
        </authorList>
    </citation>
    <scope>NUCLEOTIDE SEQUENCE [LARGE SCALE GENOMIC DNA]</scope>
    <source>
        <strain evidence="13 14">JCM14086</strain>
    </source>
</reference>
<dbReference type="Gene3D" id="3.40.50.2300">
    <property type="match status" value="1"/>
</dbReference>
<evidence type="ECO:0000256" key="7">
    <source>
        <dbReference type="PROSITE-ProRule" id="PRU00169"/>
    </source>
</evidence>
<dbReference type="Pfam" id="PF02518">
    <property type="entry name" value="HATPase_c"/>
    <property type="match status" value="2"/>
</dbReference>
<feature type="domain" description="Response regulatory" evidence="11">
    <location>
        <begin position="669"/>
        <end position="787"/>
    </location>
</feature>
<evidence type="ECO:0000256" key="4">
    <source>
        <dbReference type="ARBA" id="ARBA00022553"/>
    </source>
</evidence>
<dbReference type="SMART" id="SM00387">
    <property type="entry name" value="HATPase_c"/>
    <property type="match status" value="2"/>
</dbReference>
<evidence type="ECO:0000256" key="5">
    <source>
        <dbReference type="ARBA" id="ARBA00022679"/>
    </source>
</evidence>
<dbReference type="InterPro" id="IPR036890">
    <property type="entry name" value="HATPase_C_sf"/>
</dbReference>
<feature type="domain" description="Histidine kinase" evidence="10">
    <location>
        <begin position="405"/>
        <end position="623"/>
    </location>
</feature>
<dbReference type="EC" id="2.7.13.3" evidence="3"/>
<proteinExistence type="predicted"/>
<keyword evidence="9" id="KW-0472">Membrane</keyword>
<dbReference type="FunFam" id="3.30.565.10:FF:000010">
    <property type="entry name" value="Sensor histidine kinase RcsC"/>
    <property type="match status" value="1"/>
</dbReference>
<dbReference type="RefSeq" id="WP_185693647.1">
    <property type="nucleotide sequence ID" value="NZ_JACHVA010000114.1"/>
</dbReference>
<evidence type="ECO:0000259" key="10">
    <source>
        <dbReference type="PROSITE" id="PS50109"/>
    </source>
</evidence>
<dbReference type="SMART" id="SM00388">
    <property type="entry name" value="HisKA"/>
    <property type="match status" value="2"/>
</dbReference>
<dbReference type="Gene3D" id="3.30.565.10">
    <property type="entry name" value="Histidine kinase-like ATPase, C-terminal domain"/>
    <property type="match status" value="2"/>
</dbReference>
<dbReference type="EMBL" id="JACHVA010000114">
    <property type="protein sequence ID" value="MBC2603000.1"/>
    <property type="molecule type" value="Genomic_DNA"/>
</dbReference>
<evidence type="ECO:0000256" key="9">
    <source>
        <dbReference type="SAM" id="Phobius"/>
    </source>
</evidence>
<dbReference type="Proteomes" id="UP000525652">
    <property type="component" value="Unassembled WGS sequence"/>
</dbReference>
<feature type="domain" description="HAMP" evidence="12">
    <location>
        <begin position="320"/>
        <end position="372"/>
    </location>
</feature>
<dbReference type="PANTHER" id="PTHR43047">
    <property type="entry name" value="TWO-COMPONENT HISTIDINE PROTEIN KINASE"/>
    <property type="match status" value="1"/>
</dbReference>
<evidence type="ECO:0000256" key="3">
    <source>
        <dbReference type="ARBA" id="ARBA00012438"/>
    </source>
</evidence>
<dbReference type="Gene3D" id="1.10.287.130">
    <property type="match status" value="2"/>
</dbReference>
<dbReference type="CDD" id="cd06225">
    <property type="entry name" value="HAMP"/>
    <property type="match status" value="1"/>
</dbReference>
<keyword evidence="9" id="KW-0812">Transmembrane</keyword>
<keyword evidence="9" id="KW-1133">Transmembrane helix</keyword>
<dbReference type="GO" id="GO:0009927">
    <property type="term" value="F:histidine phosphotransfer kinase activity"/>
    <property type="evidence" value="ECO:0007669"/>
    <property type="project" value="TreeGrafter"/>
</dbReference>
<feature type="coiled-coil region" evidence="8">
    <location>
        <begin position="804"/>
        <end position="834"/>
    </location>
</feature>
<keyword evidence="14" id="KW-1185">Reference proteome</keyword>
<dbReference type="SUPFAM" id="SSF47384">
    <property type="entry name" value="Homodimeric domain of signal transducing histidine kinase"/>
    <property type="match status" value="2"/>
</dbReference>
<dbReference type="InterPro" id="IPR003660">
    <property type="entry name" value="HAMP_dom"/>
</dbReference>
<dbReference type="AlphaFoldDB" id="A0A7X1B1Z4"/>
<dbReference type="CDD" id="cd00075">
    <property type="entry name" value="HATPase"/>
    <property type="match status" value="1"/>
</dbReference>